<protein>
    <submittedName>
        <fullName evidence="1">Uncharacterized protein</fullName>
    </submittedName>
</protein>
<dbReference type="EMBL" id="UINC01075775">
    <property type="protein sequence ID" value="SVC14292.1"/>
    <property type="molecule type" value="Genomic_DNA"/>
</dbReference>
<organism evidence="1">
    <name type="scientific">marine metagenome</name>
    <dbReference type="NCBI Taxonomy" id="408172"/>
    <lineage>
        <taxon>unclassified sequences</taxon>
        <taxon>metagenomes</taxon>
        <taxon>ecological metagenomes</taxon>
    </lineage>
</organism>
<gene>
    <name evidence="1" type="ORF">METZ01_LOCUS267146</name>
</gene>
<proteinExistence type="predicted"/>
<sequence length="51" mass="5599">MDQYDAVEKIIDLFTNLEGVQENYLGGSQVSGTVDLHFCDCATSLLSNQDT</sequence>
<evidence type="ECO:0000313" key="1">
    <source>
        <dbReference type="EMBL" id="SVC14292.1"/>
    </source>
</evidence>
<accession>A0A382JSI1</accession>
<dbReference type="AlphaFoldDB" id="A0A382JSI1"/>
<reference evidence="1" key="1">
    <citation type="submission" date="2018-05" db="EMBL/GenBank/DDBJ databases">
        <authorList>
            <person name="Lanie J.A."/>
            <person name="Ng W.-L."/>
            <person name="Kazmierczak K.M."/>
            <person name="Andrzejewski T.M."/>
            <person name="Davidsen T.M."/>
            <person name="Wayne K.J."/>
            <person name="Tettelin H."/>
            <person name="Glass J.I."/>
            <person name="Rusch D."/>
            <person name="Podicherti R."/>
            <person name="Tsui H.-C.T."/>
            <person name="Winkler M.E."/>
        </authorList>
    </citation>
    <scope>NUCLEOTIDE SEQUENCE</scope>
</reference>
<name>A0A382JSI1_9ZZZZ</name>